<comment type="caution">
    <text evidence="1">The sequence shown here is derived from an EMBL/GenBank/DDBJ whole genome shotgun (WGS) entry which is preliminary data.</text>
</comment>
<dbReference type="RefSeq" id="WP_283740631.1">
    <property type="nucleotide sequence ID" value="NZ_JASJEV010000005.1"/>
</dbReference>
<evidence type="ECO:0000313" key="1">
    <source>
        <dbReference type="EMBL" id="MDJ1158652.1"/>
    </source>
</evidence>
<gene>
    <name evidence="1" type="ORF">QNA08_10445</name>
</gene>
<protein>
    <submittedName>
        <fullName evidence="1">Uncharacterized protein</fullName>
    </submittedName>
</protein>
<accession>A0ABT7AGZ9</accession>
<organism evidence="1 2">
    <name type="scientific">Chelatococcus albus</name>
    <dbReference type="NCBI Taxonomy" id="3047466"/>
    <lineage>
        <taxon>Bacteria</taxon>
        <taxon>Pseudomonadati</taxon>
        <taxon>Pseudomonadota</taxon>
        <taxon>Alphaproteobacteria</taxon>
        <taxon>Hyphomicrobiales</taxon>
        <taxon>Chelatococcaceae</taxon>
        <taxon>Chelatococcus</taxon>
    </lineage>
</organism>
<evidence type="ECO:0000313" key="2">
    <source>
        <dbReference type="Proteomes" id="UP001321492"/>
    </source>
</evidence>
<dbReference type="EMBL" id="JASJEV010000005">
    <property type="protein sequence ID" value="MDJ1158652.1"/>
    <property type="molecule type" value="Genomic_DNA"/>
</dbReference>
<sequence>MRTLTVTEKSSGSRLLINPAYVLMVRSIAQGGSNIYLSTGSLHMPDVVVVAEDLDRVMALIEEADISNVPPDVHDTRRGVASH</sequence>
<name>A0ABT7AGZ9_9HYPH</name>
<reference evidence="1 2" key="1">
    <citation type="submission" date="2023-05" db="EMBL/GenBank/DDBJ databases">
        <title>Chelatococcus sp. nov., a moderately thermophilic bacterium isolated from hot spring microbial mat.</title>
        <authorList>
            <person name="Hu C.-J."/>
            <person name="Li W.-J."/>
        </authorList>
    </citation>
    <scope>NUCLEOTIDE SEQUENCE [LARGE SCALE GENOMIC DNA]</scope>
    <source>
        <strain evidence="1 2">SYSU G07232</strain>
    </source>
</reference>
<dbReference type="Proteomes" id="UP001321492">
    <property type="component" value="Unassembled WGS sequence"/>
</dbReference>
<proteinExistence type="predicted"/>
<keyword evidence="2" id="KW-1185">Reference proteome</keyword>